<proteinExistence type="predicted"/>
<evidence type="ECO:0000313" key="1">
    <source>
        <dbReference type="EMBL" id="KKO12376.1"/>
    </source>
</evidence>
<dbReference type="EMBL" id="LAZR01000001">
    <property type="protein sequence ID" value="KKO12376.1"/>
    <property type="molecule type" value="Genomic_DNA"/>
</dbReference>
<gene>
    <name evidence="1" type="ORF">LCGC14_0003860</name>
</gene>
<reference evidence="1" key="1">
    <citation type="journal article" date="2015" name="Nature">
        <title>Complex archaea that bridge the gap between prokaryotes and eukaryotes.</title>
        <authorList>
            <person name="Spang A."/>
            <person name="Saw J.H."/>
            <person name="Jorgensen S.L."/>
            <person name="Zaremba-Niedzwiedzka K."/>
            <person name="Martijn J."/>
            <person name="Lind A.E."/>
            <person name="van Eijk R."/>
            <person name="Schleper C."/>
            <person name="Guy L."/>
            <person name="Ettema T.J."/>
        </authorList>
    </citation>
    <scope>NUCLEOTIDE SEQUENCE</scope>
</reference>
<accession>A0A0F9W527</accession>
<protein>
    <submittedName>
        <fullName evidence="1">Uncharacterized protein</fullName>
    </submittedName>
</protein>
<organism evidence="1">
    <name type="scientific">marine sediment metagenome</name>
    <dbReference type="NCBI Taxonomy" id="412755"/>
    <lineage>
        <taxon>unclassified sequences</taxon>
        <taxon>metagenomes</taxon>
        <taxon>ecological metagenomes</taxon>
    </lineage>
</organism>
<dbReference type="AlphaFoldDB" id="A0A0F9W527"/>
<sequence>MEKIGCAKGTARRAFEELQRSGFIEMVDESLFSSRSQSKARTWRLTWLPFKDGLPTNEWEKLSLPGQKCTLKGGYRVKI</sequence>
<comment type="caution">
    <text evidence="1">The sequence shown here is derived from an EMBL/GenBank/DDBJ whole genome shotgun (WGS) entry which is preliminary data.</text>
</comment>
<name>A0A0F9W527_9ZZZZ</name>